<accession>B8IHN9</accession>
<dbReference type="EMBL" id="CP001349">
    <property type="protein sequence ID" value="ACL61702.1"/>
    <property type="molecule type" value="Genomic_DNA"/>
</dbReference>
<dbReference type="AlphaFoldDB" id="B8IHN9"/>
<evidence type="ECO:0000313" key="1">
    <source>
        <dbReference type="EMBL" id="ACL61702.1"/>
    </source>
</evidence>
<gene>
    <name evidence="1" type="ordered locus">Mnod_6959</name>
</gene>
<name>B8IHN9_METNO</name>
<dbReference type="Gene3D" id="3.10.50.30">
    <property type="entry name" value="Transcription elongation factor, GreA/GreB, C-terminal domain"/>
    <property type="match status" value="1"/>
</dbReference>
<keyword evidence="1" id="KW-0648">Protein biosynthesis</keyword>
<dbReference type="GO" id="GO:0003677">
    <property type="term" value="F:DNA binding"/>
    <property type="evidence" value="ECO:0007669"/>
    <property type="project" value="InterPro"/>
</dbReference>
<organism evidence="1 2">
    <name type="scientific">Methylobacterium nodulans (strain LMG 21967 / CNCM I-2342 / ORS 2060)</name>
    <dbReference type="NCBI Taxonomy" id="460265"/>
    <lineage>
        <taxon>Bacteria</taxon>
        <taxon>Pseudomonadati</taxon>
        <taxon>Pseudomonadota</taxon>
        <taxon>Alphaproteobacteria</taxon>
        <taxon>Hyphomicrobiales</taxon>
        <taxon>Methylobacteriaceae</taxon>
        <taxon>Methylobacterium</taxon>
    </lineage>
</organism>
<dbReference type="Proteomes" id="UP000008207">
    <property type="component" value="Chromosome"/>
</dbReference>
<proteinExistence type="predicted"/>
<dbReference type="InterPro" id="IPR036953">
    <property type="entry name" value="GreA/GreB_C_sf"/>
</dbReference>
<dbReference type="STRING" id="460265.Mnod_6959"/>
<dbReference type="SUPFAM" id="SSF54534">
    <property type="entry name" value="FKBP-like"/>
    <property type="match status" value="1"/>
</dbReference>
<keyword evidence="2" id="KW-1185">Reference proteome</keyword>
<sequence length="147" mass="16156">MDGVPSLPPITISNYDFDRLVVYGLTAYMHGDRNVVFLFSELERATVCPAMELPDQVVSANCRVIYRIDDEPCLRAHMLVHPCDLISPDDEISAGSPLGIALLGLKVGDRMPFCDTQTGGRHVVAVEGVGLRFVEDAPKTTRAFLKH</sequence>
<dbReference type="GO" id="GO:0032784">
    <property type="term" value="P:regulation of DNA-templated transcription elongation"/>
    <property type="evidence" value="ECO:0007669"/>
    <property type="project" value="InterPro"/>
</dbReference>
<dbReference type="eggNOG" id="COG0782">
    <property type="taxonomic scope" value="Bacteria"/>
</dbReference>
<keyword evidence="1" id="KW-0251">Elongation factor</keyword>
<dbReference type="InterPro" id="IPR018151">
    <property type="entry name" value="TF_GreA/GreB_CS"/>
</dbReference>
<dbReference type="HOGENOM" id="CLU_120358_0_2_5"/>
<protein>
    <submittedName>
        <fullName evidence="1">GreA/GreB family elongation factor</fullName>
    </submittedName>
</protein>
<dbReference type="KEGG" id="mno:Mnod_6959"/>
<evidence type="ECO:0000313" key="2">
    <source>
        <dbReference type="Proteomes" id="UP000008207"/>
    </source>
</evidence>
<reference evidence="1 2" key="1">
    <citation type="submission" date="2009-01" db="EMBL/GenBank/DDBJ databases">
        <title>Complete sequence of chromosome of Methylobacterium nodulans ORS 2060.</title>
        <authorList>
            <consortium name="US DOE Joint Genome Institute"/>
            <person name="Lucas S."/>
            <person name="Copeland A."/>
            <person name="Lapidus A."/>
            <person name="Glavina del Rio T."/>
            <person name="Dalin E."/>
            <person name="Tice H."/>
            <person name="Bruce D."/>
            <person name="Goodwin L."/>
            <person name="Pitluck S."/>
            <person name="Sims D."/>
            <person name="Brettin T."/>
            <person name="Detter J.C."/>
            <person name="Han C."/>
            <person name="Larimer F."/>
            <person name="Land M."/>
            <person name="Hauser L."/>
            <person name="Kyrpides N."/>
            <person name="Ivanova N."/>
            <person name="Marx C.J."/>
            <person name="Richardson P."/>
        </authorList>
    </citation>
    <scope>NUCLEOTIDE SEQUENCE [LARGE SCALE GENOMIC DNA]</scope>
    <source>
        <strain evidence="2">LMG 21967 / CNCM I-2342 / ORS 2060</strain>
    </source>
</reference>
<dbReference type="GO" id="GO:0003746">
    <property type="term" value="F:translation elongation factor activity"/>
    <property type="evidence" value="ECO:0007669"/>
    <property type="project" value="UniProtKB-KW"/>
</dbReference>
<dbReference type="PROSITE" id="PS00830">
    <property type="entry name" value="GREAB_2"/>
    <property type="match status" value="1"/>
</dbReference>
<dbReference type="OrthoDB" id="7948161at2"/>